<evidence type="ECO:0000256" key="1">
    <source>
        <dbReference type="SAM" id="MobiDB-lite"/>
    </source>
</evidence>
<reference evidence="2 3" key="1">
    <citation type="journal article" date="2016" name="Nat. Commun.">
        <title>Thousands of microbial genomes shed light on interconnected biogeochemical processes in an aquifer system.</title>
        <authorList>
            <person name="Anantharaman K."/>
            <person name="Brown C.T."/>
            <person name="Hug L.A."/>
            <person name="Sharon I."/>
            <person name="Castelle C.J."/>
            <person name="Probst A.J."/>
            <person name="Thomas B.C."/>
            <person name="Singh A."/>
            <person name="Wilkins M.J."/>
            <person name="Karaoz U."/>
            <person name="Brodie E.L."/>
            <person name="Williams K.H."/>
            <person name="Hubbard S.S."/>
            <person name="Banfield J.F."/>
        </authorList>
    </citation>
    <scope>NUCLEOTIDE SEQUENCE [LARGE SCALE GENOMIC DNA]</scope>
</reference>
<dbReference type="Proteomes" id="UP000177369">
    <property type="component" value="Unassembled WGS sequence"/>
</dbReference>
<evidence type="ECO:0000313" key="2">
    <source>
        <dbReference type="EMBL" id="OGD88511.1"/>
    </source>
</evidence>
<evidence type="ECO:0000313" key="3">
    <source>
        <dbReference type="Proteomes" id="UP000177369"/>
    </source>
</evidence>
<dbReference type="EMBL" id="MFBD01000026">
    <property type="protein sequence ID" value="OGD88511.1"/>
    <property type="molecule type" value="Genomic_DNA"/>
</dbReference>
<dbReference type="STRING" id="1797714.A3D04_03820"/>
<dbReference type="AlphaFoldDB" id="A0A1F5G9G7"/>
<accession>A0A1F5G9G7</accession>
<feature type="region of interest" description="Disordered" evidence="1">
    <location>
        <begin position="1"/>
        <end position="44"/>
    </location>
</feature>
<gene>
    <name evidence="2" type="ORF">A3D04_03820</name>
</gene>
<sequence length="116" mass="12728">MERYKRAASRIPRPGSWDQRPLRPAPVVSSPRRDLPPIKADAQEPMVKRALNGSNAVFSPDDRGPMNLSVPAENFGIVKEPKAAARRRVKVDGQNMTATDLGASPGAFQARVQNLR</sequence>
<name>A0A1F5G9G7_9BACT</name>
<protein>
    <submittedName>
        <fullName evidence="2">Uncharacterized protein</fullName>
    </submittedName>
</protein>
<organism evidence="2 3">
    <name type="scientific">Candidatus Curtissbacteria bacterium RIFCSPHIGHO2_02_FULL_40_16b</name>
    <dbReference type="NCBI Taxonomy" id="1797714"/>
    <lineage>
        <taxon>Bacteria</taxon>
        <taxon>Candidatus Curtissiibacteriota</taxon>
    </lineage>
</organism>
<comment type="caution">
    <text evidence="2">The sequence shown here is derived from an EMBL/GenBank/DDBJ whole genome shotgun (WGS) entry which is preliminary data.</text>
</comment>
<proteinExistence type="predicted"/>